<dbReference type="EMBL" id="JAZDRO010000001">
    <property type="protein sequence ID" value="MEE2565259.1"/>
    <property type="molecule type" value="Genomic_DNA"/>
</dbReference>
<evidence type="ECO:0000313" key="1">
    <source>
        <dbReference type="EMBL" id="MEE2565259.1"/>
    </source>
</evidence>
<dbReference type="Proteomes" id="UP001310692">
    <property type="component" value="Unassembled WGS sequence"/>
</dbReference>
<proteinExistence type="predicted"/>
<sequence length="263" mass="28863">MSCDDKPPALAIFAHPGHELRALHALHELDARIVFLTDASASTGESRLHLSDATLAGAEIARHCGFEPLPDRALYNALLDRDAAVLERVLTQLTSLIAREVPALLITDSAEGYNPAHDLCHFLVLAAAQRARLNAPVFDIALNDDPSDFAHARPRDCRVFDLDAQDQARKLAAIEDYTERAGPFLRREAVELLDRYGAAGQAREILRPALGFDAYLNAFSGTPPFFERHGRARVAEGKYKQALTLETHLQPVLETLLSPVCVS</sequence>
<comment type="caution">
    <text evidence="1">The sequence shown here is derived from an EMBL/GenBank/DDBJ whole genome shotgun (WGS) entry which is preliminary data.</text>
</comment>
<reference evidence="1 2" key="1">
    <citation type="submission" date="2024-01" db="EMBL/GenBank/DDBJ databases">
        <title>Hyphobacterium bacterium isolated from marine sediment.</title>
        <authorList>
            <person name="Zhao S."/>
        </authorList>
    </citation>
    <scope>NUCLEOTIDE SEQUENCE [LARGE SCALE GENOMIC DNA]</scope>
    <source>
        <strain evidence="1 2">Y60-23</strain>
    </source>
</reference>
<evidence type="ECO:0000313" key="2">
    <source>
        <dbReference type="Proteomes" id="UP001310692"/>
    </source>
</evidence>
<evidence type="ECO:0008006" key="3">
    <source>
        <dbReference type="Google" id="ProtNLM"/>
    </source>
</evidence>
<dbReference type="Gene3D" id="3.40.50.10320">
    <property type="entry name" value="LmbE-like"/>
    <property type="match status" value="1"/>
</dbReference>
<keyword evidence="2" id="KW-1185">Reference proteome</keyword>
<name>A0ABU7LUN1_9PROT</name>
<dbReference type="SUPFAM" id="SSF102588">
    <property type="entry name" value="LmbE-like"/>
    <property type="match status" value="1"/>
</dbReference>
<protein>
    <recommendedName>
        <fullName evidence="3">LmbE family protein</fullName>
    </recommendedName>
</protein>
<dbReference type="RefSeq" id="WP_330194797.1">
    <property type="nucleotide sequence ID" value="NZ_JAZDRO010000001.1"/>
</dbReference>
<organism evidence="1 2">
    <name type="scientific">Hyphobacterium marinum</name>
    <dbReference type="NCBI Taxonomy" id="3116574"/>
    <lineage>
        <taxon>Bacteria</taxon>
        <taxon>Pseudomonadati</taxon>
        <taxon>Pseudomonadota</taxon>
        <taxon>Alphaproteobacteria</taxon>
        <taxon>Maricaulales</taxon>
        <taxon>Maricaulaceae</taxon>
        <taxon>Hyphobacterium</taxon>
    </lineage>
</organism>
<accession>A0ABU7LUN1</accession>
<dbReference type="InterPro" id="IPR024078">
    <property type="entry name" value="LmbE-like_dom_sf"/>
</dbReference>
<gene>
    <name evidence="1" type="ORF">V0U35_01095</name>
</gene>